<evidence type="ECO:0000256" key="1">
    <source>
        <dbReference type="SAM" id="Coils"/>
    </source>
</evidence>
<organism evidence="3 4">
    <name type="scientific">Rhodovulum adriaticum</name>
    <name type="common">Rhodopseudomonas adriatica</name>
    <dbReference type="NCBI Taxonomy" id="35804"/>
    <lineage>
        <taxon>Bacteria</taxon>
        <taxon>Pseudomonadati</taxon>
        <taxon>Pseudomonadota</taxon>
        <taxon>Alphaproteobacteria</taxon>
        <taxon>Rhodobacterales</taxon>
        <taxon>Paracoccaceae</taxon>
        <taxon>Rhodovulum</taxon>
    </lineage>
</organism>
<feature type="coiled-coil region" evidence="1">
    <location>
        <begin position="203"/>
        <end position="266"/>
    </location>
</feature>
<comment type="caution">
    <text evidence="3">The sequence shown here is derived from an EMBL/GenBank/DDBJ whole genome shotgun (WGS) entry which is preliminary data.</text>
</comment>
<proteinExistence type="predicted"/>
<dbReference type="AlphaFoldDB" id="A0A4R2NZJ1"/>
<keyword evidence="2" id="KW-0812">Transmembrane</keyword>
<evidence type="ECO:0000256" key="2">
    <source>
        <dbReference type="SAM" id="Phobius"/>
    </source>
</evidence>
<dbReference type="PANTHER" id="PTHR32309">
    <property type="entry name" value="TYROSINE-PROTEIN KINASE"/>
    <property type="match status" value="1"/>
</dbReference>
<keyword evidence="4" id="KW-1185">Reference proteome</keyword>
<dbReference type="Proteomes" id="UP000295733">
    <property type="component" value="Unassembled WGS sequence"/>
</dbReference>
<keyword evidence="2" id="KW-1133">Transmembrane helix</keyword>
<reference evidence="3 4" key="1">
    <citation type="submission" date="2019-03" db="EMBL/GenBank/DDBJ databases">
        <title>Genomic Encyclopedia of Type Strains, Phase IV (KMG-IV): sequencing the most valuable type-strain genomes for metagenomic binning, comparative biology and taxonomic classification.</title>
        <authorList>
            <person name="Goeker M."/>
        </authorList>
    </citation>
    <scope>NUCLEOTIDE SEQUENCE [LARGE SCALE GENOMIC DNA]</scope>
    <source>
        <strain evidence="3 4">DSM 2781</strain>
    </source>
</reference>
<keyword evidence="2" id="KW-0472">Membrane</keyword>
<feature type="transmembrane region" description="Helical" evidence="2">
    <location>
        <begin position="453"/>
        <end position="474"/>
    </location>
</feature>
<name>A0A4R2NZJ1_RHOAD</name>
<evidence type="ECO:0000313" key="4">
    <source>
        <dbReference type="Proteomes" id="UP000295733"/>
    </source>
</evidence>
<dbReference type="PANTHER" id="PTHR32309:SF31">
    <property type="entry name" value="CAPSULAR EXOPOLYSACCHARIDE FAMILY"/>
    <property type="match status" value="1"/>
</dbReference>
<sequence>MTLNADIAPPAPLRGVRFPRVLRTRLRDIKALRLLRGGRISDPGRLPRYAGVFLLAGAAIWAPILSYLETAPLRYTSGLSLILPGSGASASVNLDRIGQASSYANSPFSSPSVSPTETYKRLLAADRILGAAAGSMDMPKTDFGKPRIELVDQTGLIHVQMTGNSPADAQARADALLAAFFTEIDALRNDEQAVREDGGRSALEDYRASVAATREEIARLQRETGLINAAQYQTLVGEADGLRADLAALEQALVEKSRAVEVLRATLGIDAAGAAATLKLHADAEFNAIIAEMAAHAGALAEAEGKYGPNHPALRAAHSDHQATKRKAQQRAAAITGLNLVQVQMLDLSPAGGRVELLAQLVREESARAGLAAEVDSARARLARADARVLDLIGPAARLEDLERDFAVAEAVFASAMARSQTSKVDLYASYPLVQVLENPSLPDAPSSPRKKLAIAAGVAATFMVLIGLAMGWLRRPLIDRLLHTGDQG</sequence>
<dbReference type="InterPro" id="IPR050445">
    <property type="entry name" value="Bact_polysacc_biosynth/exp"/>
</dbReference>
<gene>
    <name evidence="3" type="ORF">EV656_101531</name>
</gene>
<protein>
    <submittedName>
        <fullName evidence="3">Uncharacterized protein involved in exopolysaccharide biosynthesis</fullName>
    </submittedName>
</protein>
<keyword evidence="1" id="KW-0175">Coiled coil</keyword>
<evidence type="ECO:0000313" key="3">
    <source>
        <dbReference type="EMBL" id="TCP27622.1"/>
    </source>
</evidence>
<accession>A0A4R2NZJ1</accession>
<dbReference type="OrthoDB" id="6148968at2"/>
<dbReference type="RefSeq" id="WP_132599148.1">
    <property type="nucleotide sequence ID" value="NZ_NRRP01000004.1"/>
</dbReference>
<dbReference type="EMBL" id="SLXL01000001">
    <property type="protein sequence ID" value="TCP27622.1"/>
    <property type="molecule type" value="Genomic_DNA"/>
</dbReference>